<feature type="coiled-coil region" evidence="4">
    <location>
        <begin position="470"/>
        <end position="497"/>
    </location>
</feature>
<dbReference type="GO" id="GO:0006302">
    <property type="term" value="P:double-strand break repair"/>
    <property type="evidence" value="ECO:0007669"/>
    <property type="project" value="InterPro"/>
</dbReference>
<accession>A0A5N7J692</accession>
<dbReference type="Pfam" id="PF13476">
    <property type="entry name" value="AAA_23"/>
    <property type="match status" value="1"/>
</dbReference>
<feature type="coiled-coil region" evidence="4">
    <location>
        <begin position="947"/>
        <end position="1036"/>
    </location>
</feature>
<keyword evidence="4" id="KW-0175">Coiled coil</keyword>
<evidence type="ECO:0000259" key="5">
    <source>
        <dbReference type="Pfam" id="PF13476"/>
    </source>
</evidence>
<dbReference type="PANTHER" id="PTHR32114:SF2">
    <property type="entry name" value="ABC TRANSPORTER ABCH.3"/>
    <property type="match status" value="1"/>
</dbReference>
<organism evidence="6 7">
    <name type="scientific">Clostridium estertheticum</name>
    <dbReference type="NCBI Taxonomy" id="238834"/>
    <lineage>
        <taxon>Bacteria</taxon>
        <taxon>Bacillati</taxon>
        <taxon>Bacillota</taxon>
        <taxon>Clostridia</taxon>
        <taxon>Eubacteriales</taxon>
        <taxon>Clostridiaceae</taxon>
        <taxon>Clostridium</taxon>
    </lineage>
</organism>
<comment type="caution">
    <text evidence="6">The sequence shown here is derived from an EMBL/GenBank/DDBJ whole genome shotgun (WGS) entry which is preliminary data.</text>
</comment>
<evidence type="ECO:0000313" key="6">
    <source>
        <dbReference type="EMBL" id="MPQ64254.1"/>
    </source>
</evidence>
<sequence>MRRKPKMKPVSLKIKGLNSFVEQQTIEFSKLTEKGLFGIFGPTASGKSTILDGITIALYGKVSRDTKEFVNTETNVVEISFDFEIGLGKGRTSYRAERCIKRLKTGNFKTAYARLIEINKEKPEENKVIAEGPKDLEENIISIVGLKVEDFTRSVVLPQGKFNEFLKLTGKQRRDMLERIFALEKYGSKLYEKIKKVRNENLNTKTLLEGEMKGYENVDEESHNQIKEMLVILKEEEKGIKLQKSTLDKEYEVYKNIFELQKEKSQYVKKEDLLKLQEEDIENKKVKFTKGNLALNVKPYIENVSETKKSLTINGEKLQKLIKDYELISQKLESTKISYEEAFQSKNDKLPSLIEKEVSLKQASNIEEKITYLANEKDVLLKKHKELTHTIADKDSKTSIILINKGKLEEELQSCETKLNKIEILPEYREKLYKTYNSELEVNSAAENVLELKDKGEILKKTLSSTELFHNKAKLNLKDKENKLVLLEEKSVELANDFPGDNNLLLEKQEVYNTLKVTLEKAVENYKINDELKGKYEIINTENEKVRLNIENVEKSIETMKDKGEKLEGEIKEIEIGNMAVVLASNLQEGDLCPVCGAEHHPKVAELKVDTNLKALKSLKEGVVINLENLSKHYQNELIKLAGFSRDEQHINSQLSEVTKKLKDINIKELEEEKKRSEVSLLHFKERIEIYNKQKTNLEVVLTKSREEKSKVAMDEAKIGEGLRKESEALLVLQNDISIASERLELLSQSHKLLNEDLLREEDSFKQEQNGNEESMSIKEKILQIKRIDNEVIKLTSKIRKNRTEIVTLEKERVDIDKTLRELTNLKTEIETSGKEKRAEIERLTLQIVELCGFAPTIEHTPKIEVEKVRAQIKEITLKESSLKAVFERENIEKQNVLTQKTSEENKKEMLSKMLIEGQEKLNISLNENSFEDTKTVLLHSVSREVLVIFEKEIKQYEELKRNLIDNLKRLEILLQGKEVDVTLFEELKEKREVIETVLEEKTKAIGAQFRALVDMERKMEEIKTLLIKKKSVERKLGLLRELDTLIQGNKFVEYVAMKQLKYISMEASKRLKEITRGRYALELDANGAFVMRDDFNGGIRRETNTLSGGETFLTSLCLALALSSQIQLKGSAPLEFFFLDEGFGTLDTDLLDVVMNSLEKLHSSTLSVGIISHVEELRNRVPIKLIVTPAEQGQGGSKVKLEYT</sequence>
<dbReference type="Pfam" id="PF13558">
    <property type="entry name" value="SbcC_Walker_B"/>
    <property type="match status" value="1"/>
</dbReference>
<comment type="similarity">
    <text evidence="1">Belongs to the SMC family. SbcC subfamily.</text>
</comment>
<feature type="coiled-coil region" evidence="4">
    <location>
        <begin position="806"/>
        <end position="836"/>
    </location>
</feature>
<evidence type="ECO:0000313" key="7">
    <source>
        <dbReference type="Proteomes" id="UP000342249"/>
    </source>
</evidence>
<feature type="domain" description="Rad50/SbcC-type AAA" evidence="5">
    <location>
        <begin position="11"/>
        <end position="207"/>
    </location>
</feature>
<reference evidence="6 7" key="1">
    <citation type="journal article" date="2019" name="Lett. Appl. Microbiol.">
        <title>A case of 'blown pack' spoilage of vacuum-packaged pork likely associated with Clostridium estertheticum in Canada.</title>
        <authorList>
            <person name="Zhang P."/>
            <person name="Ward P."/>
            <person name="McMullen L.M."/>
            <person name="Yang X."/>
        </authorList>
    </citation>
    <scope>NUCLEOTIDE SEQUENCE [LARGE SCALE GENOMIC DNA]</scope>
    <source>
        <strain evidence="6 7">MA19</strain>
    </source>
</reference>
<dbReference type="Gene3D" id="3.40.50.300">
    <property type="entry name" value="P-loop containing nucleotide triphosphate hydrolases"/>
    <property type="match status" value="2"/>
</dbReference>
<dbReference type="GO" id="GO:0016887">
    <property type="term" value="F:ATP hydrolysis activity"/>
    <property type="evidence" value="ECO:0007669"/>
    <property type="project" value="InterPro"/>
</dbReference>
<protein>
    <recommendedName>
        <fullName evidence="3">Nuclease SbcCD subunit C</fullName>
    </recommendedName>
</protein>
<evidence type="ECO:0000256" key="4">
    <source>
        <dbReference type="SAM" id="Coils"/>
    </source>
</evidence>
<name>A0A5N7J692_9CLOT</name>
<dbReference type="AlphaFoldDB" id="A0A5N7J692"/>
<dbReference type="PANTHER" id="PTHR32114">
    <property type="entry name" value="ABC TRANSPORTER ABCH.3"/>
    <property type="match status" value="1"/>
</dbReference>
<dbReference type="EMBL" id="SPSF01000044">
    <property type="protein sequence ID" value="MPQ64254.1"/>
    <property type="molecule type" value="Genomic_DNA"/>
</dbReference>
<comment type="subunit">
    <text evidence="2">Heterodimer of SbcC and SbcD.</text>
</comment>
<gene>
    <name evidence="6" type="ORF">E4V82_19370</name>
</gene>
<evidence type="ECO:0000256" key="1">
    <source>
        <dbReference type="ARBA" id="ARBA00006930"/>
    </source>
</evidence>
<feature type="coiled-coil region" evidence="4">
    <location>
        <begin position="529"/>
        <end position="570"/>
    </location>
</feature>
<dbReference type="SUPFAM" id="SSF52540">
    <property type="entry name" value="P-loop containing nucleoside triphosphate hydrolases"/>
    <property type="match status" value="2"/>
</dbReference>
<dbReference type="InterPro" id="IPR038729">
    <property type="entry name" value="Rad50/SbcC_AAA"/>
</dbReference>
<dbReference type="InterPro" id="IPR027417">
    <property type="entry name" value="P-loop_NTPase"/>
</dbReference>
<evidence type="ECO:0000256" key="2">
    <source>
        <dbReference type="ARBA" id="ARBA00011322"/>
    </source>
</evidence>
<proteinExistence type="inferred from homology"/>
<dbReference type="Proteomes" id="UP000342249">
    <property type="component" value="Unassembled WGS sequence"/>
</dbReference>
<evidence type="ECO:0000256" key="3">
    <source>
        <dbReference type="ARBA" id="ARBA00013368"/>
    </source>
</evidence>